<protein>
    <submittedName>
        <fullName evidence="4">Glycosyltransferase family 8 protein</fullName>
    </submittedName>
</protein>
<dbReference type="Pfam" id="PF01501">
    <property type="entry name" value="Glyco_transf_8"/>
    <property type="match status" value="1"/>
</dbReference>
<dbReference type="CDD" id="cd04194">
    <property type="entry name" value="GT8_A4GalT_like"/>
    <property type="match status" value="1"/>
</dbReference>
<reference evidence="4" key="1">
    <citation type="submission" date="2020-10" db="EMBL/GenBank/DDBJ databases">
        <authorList>
            <person name="Gilroy R."/>
        </authorList>
    </citation>
    <scope>NUCLEOTIDE SEQUENCE</scope>
    <source>
        <strain evidence="4">ChiGjej1B1-1684</strain>
    </source>
</reference>
<dbReference type="PANTHER" id="PTHR13778">
    <property type="entry name" value="GLYCOSYLTRANSFERASE 8 DOMAIN-CONTAINING PROTEIN"/>
    <property type="match status" value="1"/>
</dbReference>
<evidence type="ECO:0000313" key="5">
    <source>
        <dbReference type="Proteomes" id="UP000824118"/>
    </source>
</evidence>
<dbReference type="GO" id="GO:0016757">
    <property type="term" value="F:glycosyltransferase activity"/>
    <property type="evidence" value="ECO:0007669"/>
    <property type="project" value="UniProtKB-KW"/>
</dbReference>
<name>A0A9D1S804_9FIRM</name>
<dbReference type="GO" id="GO:0046872">
    <property type="term" value="F:metal ion binding"/>
    <property type="evidence" value="ECO:0007669"/>
    <property type="project" value="UniProtKB-KW"/>
</dbReference>
<keyword evidence="1" id="KW-0328">Glycosyltransferase</keyword>
<dbReference type="InterPro" id="IPR002495">
    <property type="entry name" value="Glyco_trans_8"/>
</dbReference>
<dbReference type="PANTHER" id="PTHR13778:SF47">
    <property type="entry name" value="LIPOPOLYSACCHARIDE 1,3-GALACTOSYLTRANSFERASE"/>
    <property type="match status" value="1"/>
</dbReference>
<keyword evidence="2" id="KW-0808">Transferase</keyword>
<comment type="caution">
    <text evidence="4">The sequence shown here is derived from an EMBL/GenBank/DDBJ whole genome shotgun (WGS) entry which is preliminary data.</text>
</comment>
<sequence>MLQPINILVTLDENYMPQLSVMLTSLYINNPGEKFNIYLIHRGISKNRLSGTEKTMEKFGYGFFPILVDEKYFQDIPTGKLYPQEMYYRLCAQKLLPEDLDKIIYLDPDLLIINPLRPLWDMDMGGNIFAAAAHTGKTDISNSVNKLRLGTATKYYNSGVLLINLPMARREVNPEEIFRFAKTHSRELILPDQDILNVLYGNKILEINDFIWNYDARNYSSYLLRSGGTADADWVMRNTAILHFCGKSKPWKDVYRHRFGLLYKHYMQIALRLFTN</sequence>
<dbReference type="Proteomes" id="UP000824118">
    <property type="component" value="Unassembled WGS sequence"/>
</dbReference>
<gene>
    <name evidence="4" type="ORF">IAD22_02250</name>
</gene>
<dbReference type="AlphaFoldDB" id="A0A9D1S804"/>
<dbReference type="InterPro" id="IPR029044">
    <property type="entry name" value="Nucleotide-diphossugar_trans"/>
</dbReference>
<dbReference type="SUPFAM" id="SSF53448">
    <property type="entry name" value="Nucleotide-diphospho-sugar transferases"/>
    <property type="match status" value="1"/>
</dbReference>
<reference evidence="4" key="2">
    <citation type="journal article" date="2021" name="PeerJ">
        <title>Extensive microbial diversity within the chicken gut microbiome revealed by metagenomics and culture.</title>
        <authorList>
            <person name="Gilroy R."/>
            <person name="Ravi A."/>
            <person name="Getino M."/>
            <person name="Pursley I."/>
            <person name="Horton D.L."/>
            <person name="Alikhan N.F."/>
            <person name="Baker D."/>
            <person name="Gharbi K."/>
            <person name="Hall N."/>
            <person name="Watson M."/>
            <person name="Adriaenssens E.M."/>
            <person name="Foster-Nyarko E."/>
            <person name="Jarju S."/>
            <person name="Secka A."/>
            <person name="Antonio M."/>
            <person name="Oren A."/>
            <person name="Chaudhuri R.R."/>
            <person name="La Ragione R."/>
            <person name="Hildebrand F."/>
            <person name="Pallen M.J."/>
        </authorList>
    </citation>
    <scope>NUCLEOTIDE SEQUENCE</scope>
    <source>
        <strain evidence="4">ChiGjej1B1-1684</strain>
    </source>
</reference>
<proteinExistence type="predicted"/>
<dbReference type="EMBL" id="DVNG01000031">
    <property type="protein sequence ID" value="HIU49823.1"/>
    <property type="molecule type" value="Genomic_DNA"/>
</dbReference>
<keyword evidence="3" id="KW-0479">Metal-binding</keyword>
<evidence type="ECO:0000313" key="4">
    <source>
        <dbReference type="EMBL" id="HIU49823.1"/>
    </source>
</evidence>
<evidence type="ECO:0000256" key="1">
    <source>
        <dbReference type="ARBA" id="ARBA00022676"/>
    </source>
</evidence>
<accession>A0A9D1S804</accession>
<evidence type="ECO:0000256" key="3">
    <source>
        <dbReference type="ARBA" id="ARBA00022723"/>
    </source>
</evidence>
<dbReference type="InterPro" id="IPR050748">
    <property type="entry name" value="Glycosyltrans_8_dom-fam"/>
</dbReference>
<dbReference type="Gene3D" id="3.90.550.10">
    <property type="entry name" value="Spore Coat Polysaccharide Biosynthesis Protein SpsA, Chain A"/>
    <property type="match status" value="1"/>
</dbReference>
<evidence type="ECO:0000256" key="2">
    <source>
        <dbReference type="ARBA" id="ARBA00022679"/>
    </source>
</evidence>
<organism evidence="4 5">
    <name type="scientific">Candidatus Limousia pullorum</name>
    <dbReference type="NCBI Taxonomy" id="2840860"/>
    <lineage>
        <taxon>Bacteria</taxon>
        <taxon>Bacillati</taxon>
        <taxon>Bacillota</taxon>
        <taxon>Clostridia</taxon>
        <taxon>Eubacteriales</taxon>
        <taxon>Oscillospiraceae</taxon>
        <taxon>Oscillospiraceae incertae sedis</taxon>
        <taxon>Candidatus Limousia</taxon>
    </lineage>
</organism>